<dbReference type="Proteomes" id="UP001281761">
    <property type="component" value="Unassembled WGS sequence"/>
</dbReference>
<sequence length="152" mass="16968">MKTNGRSENQLQLRIPTTLLSSSLSTLSSNPDPLVKGHSGSALHFLTLLDGVVDETSMPVDELVAQRDTLLTQIGEKDAEITKLTESQNQMKTAMSKKDNTINTLTLELHEGQTELREKNEELRQSQVIIREREGEIASKDKIINEKDAQLK</sequence>
<evidence type="ECO:0000313" key="1">
    <source>
        <dbReference type="EMBL" id="KAK2943814.1"/>
    </source>
</evidence>
<name>A0ABQ9WWE6_9EUKA</name>
<reference evidence="1 2" key="1">
    <citation type="journal article" date="2022" name="bioRxiv">
        <title>Genomics of Preaxostyla Flagellates Illuminates Evolutionary Transitions and the Path Towards Mitochondrial Loss.</title>
        <authorList>
            <person name="Novak L.V.F."/>
            <person name="Treitli S.C."/>
            <person name="Pyrih J."/>
            <person name="Halakuc P."/>
            <person name="Pipaliya S.V."/>
            <person name="Vacek V."/>
            <person name="Brzon O."/>
            <person name="Soukal P."/>
            <person name="Eme L."/>
            <person name="Dacks J.B."/>
            <person name="Karnkowska A."/>
            <person name="Elias M."/>
            <person name="Hampl V."/>
        </authorList>
    </citation>
    <scope>NUCLEOTIDE SEQUENCE [LARGE SCALE GENOMIC DNA]</scope>
    <source>
        <strain evidence="1">NAU3</strain>
        <tissue evidence="1">Gut</tissue>
    </source>
</reference>
<gene>
    <name evidence="1" type="ORF">BLNAU_21252</name>
</gene>
<protein>
    <submittedName>
        <fullName evidence="1">Uncharacterized protein</fullName>
    </submittedName>
</protein>
<organism evidence="1 2">
    <name type="scientific">Blattamonas nauphoetae</name>
    <dbReference type="NCBI Taxonomy" id="2049346"/>
    <lineage>
        <taxon>Eukaryota</taxon>
        <taxon>Metamonada</taxon>
        <taxon>Preaxostyla</taxon>
        <taxon>Oxymonadida</taxon>
        <taxon>Blattamonas</taxon>
    </lineage>
</organism>
<dbReference type="EMBL" id="JARBJD010000326">
    <property type="protein sequence ID" value="KAK2943814.1"/>
    <property type="molecule type" value="Genomic_DNA"/>
</dbReference>
<proteinExistence type="predicted"/>
<accession>A0ABQ9WWE6</accession>
<comment type="caution">
    <text evidence="1">The sequence shown here is derived from an EMBL/GenBank/DDBJ whole genome shotgun (WGS) entry which is preliminary data.</text>
</comment>
<keyword evidence="2" id="KW-1185">Reference proteome</keyword>
<evidence type="ECO:0000313" key="2">
    <source>
        <dbReference type="Proteomes" id="UP001281761"/>
    </source>
</evidence>